<feature type="transmembrane region" description="Helical" evidence="2">
    <location>
        <begin position="173"/>
        <end position="193"/>
    </location>
</feature>
<feature type="transmembrane region" description="Helical" evidence="2">
    <location>
        <begin position="540"/>
        <end position="562"/>
    </location>
</feature>
<feature type="transmembrane region" description="Helical" evidence="2">
    <location>
        <begin position="484"/>
        <end position="507"/>
    </location>
</feature>
<feature type="region of interest" description="Disordered" evidence="1">
    <location>
        <begin position="571"/>
        <end position="600"/>
    </location>
</feature>
<sequence>MPVKVKCPGCQKVLSAPDQARGKAIKCPSCETRVSIPAEPGGGTAAKKQAAKSAAPDSESALAALDLQSLEDKGARVCPKCGYDMSHYDEQTTECPECGYDMAIGGLGEKARKRQLKGPDPDKYYANLWGASWKFVAANQLLAWRTILYVLVASLLMFGSLFAYLRIPPWPPRLFFALCAAVCGLMIPGWLWFLDQEIVANTLMRKDKLKRVNLDFFLCSALGVKFVVWHVVFAGPLLAIPALIGWLSVQFGGAPPFVPAIIVGVCYLPVLSMLPIVVGHMVMPVQTPGWMFWKVVPAWLRVLKPACLWLALLLFTHLPAIGCVAAIAAVYGPALNQMALTLDHNSAIQRAKMEDESKSSKDPTKGKDPLLQQTPAPVDYTLLIVPGVLWVVACLSLGFPALYVMRINGLLVYYFRDLLDMVSLAKEYKYVARISREEEDETKPKTFSQVLSESAAVAAICLIIGAVFGMVAGSMTQMGMGPGIVTGALGGCGFGGLVGHLMLVGAAFKESVGWGLLVLLVPFGNVAFIIKFWNQGRGPLFTQVFAGVASGVVLVVALILGVSTGGPAPPAPGFEQFPPAGGAPQLPGQNLPGTEVLTNP</sequence>
<keyword evidence="2" id="KW-1133">Transmembrane helix</keyword>
<organism evidence="3">
    <name type="scientific">Schlesneria paludicola</name>
    <dbReference type="NCBI Taxonomy" id="360056"/>
    <lineage>
        <taxon>Bacteria</taxon>
        <taxon>Pseudomonadati</taxon>
        <taxon>Planctomycetota</taxon>
        <taxon>Planctomycetia</taxon>
        <taxon>Planctomycetales</taxon>
        <taxon>Planctomycetaceae</taxon>
        <taxon>Schlesneria</taxon>
    </lineage>
</organism>
<reference evidence="3" key="1">
    <citation type="journal article" date="2020" name="mSystems">
        <title>Genome- and Community-Level Interaction Insights into Carbon Utilization and Element Cycling Functions of Hydrothermarchaeota in Hydrothermal Sediment.</title>
        <authorList>
            <person name="Zhou Z."/>
            <person name="Liu Y."/>
            <person name="Xu W."/>
            <person name="Pan J."/>
            <person name="Luo Z.H."/>
            <person name="Li M."/>
        </authorList>
    </citation>
    <scope>NUCLEOTIDE SEQUENCE [LARGE SCALE GENOMIC DNA]</scope>
    <source>
        <strain evidence="3">SpSt-508</strain>
    </source>
</reference>
<feature type="transmembrane region" description="Helical" evidence="2">
    <location>
        <begin position="450"/>
        <end position="472"/>
    </location>
</feature>
<feature type="region of interest" description="Disordered" evidence="1">
    <location>
        <begin position="352"/>
        <end position="372"/>
    </location>
</feature>
<feature type="transmembrane region" description="Helical" evidence="2">
    <location>
        <begin position="380"/>
        <end position="404"/>
    </location>
</feature>
<gene>
    <name evidence="3" type="ORF">ENS64_13440</name>
</gene>
<evidence type="ECO:0000256" key="1">
    <source>
        <dbReference type="SAM" id="MobiDB-lite"/>
    </source>
</evidence>
<evidence type="ECO:0000313" key="3">
    <source>
        <dbReference type="EMBL" id="HGT40246.1"/>
    </source>
</evidence>
<dbReference type="AlphaFoldDB" id="A0A7C4QSE4"/>
<feature type="transmembrane region" description="Helical" evidence="2">
    <location>
        <begin position="147"/>
        <end position="167"/>
    </location>
</feature>
<feature type="compositionally biased region" description="Low complexity" evidence="1">
    <location>
        <begin position="578"/>
        <end position="589"/>
    </location>
</feature>
<feature type="compositionally biased region" description="Basic and acidic residues" evidence="1">
    <location>
        <begin position="352"/>
        <end position="368"/>
    </location>
</feature>
<evidence type="ECO:0000256" key="2">
    <source>
        <dbReference type="SAM" id="Phobius"/>
    </source>
</evidence>
<feature type="transmembrane region" description="Helical" evidence="2">
    <location>
        <begin position="214"/>
        <end position="240"/>
    </location>
</feature>
<comment type="caution">
    <text evidence="3">The sequence shown here is derived from an EMBL/GenBank/DDBJ whole genome shotgun (WGS) entry which is preliminary data.</text>
</comment>
<protein>
    <submittedName>
        <fullName evidence="3">Uncharacterized protein</fullName>
    </submittedName>
</protein>
<feature type="transmembrane region" description="Helical" evidence="2">
    <location>
        <begin position="260"/>
        <end position="285"/>
    </location>
</feature>
<feature type="transmembrane region" description="Helical" evidence="2">
    <location>
        <begin position="306"/>
        <end position="331"/>
    </location>
</feature>
<feature type="transmembrane region" description="Helical" evidence="2">
    <location>
        <begin position="514"/>
        <end position="534"/>
    </location>
</feature>
<keyword evidence="2" id="KW-0812">Transmembrane</keyword>
<keyword evidence="2" id="KW-0472">Membrane</keyword>
<name>A0A7C4QSE4_9PLAN</name>
<accession>A0A7C4QSE4</accession>
<dbReference type="EMBL" id="DSVQ01000016">
    <property type="protein sequence ID" value="HGT40246.1"/>
    <property type="molecule type" value="Genomic_DNA"/>
</dbReference>
<proteinExistence type="predicted"/>